<proteinExistence type="predicted"/>
<accession>A0AAV5V1U1</accession>
<dbReference type="Proteomes" id="UP001432322">
    <property type="component" value="Unassembled WGS sequence"/>
</dbReference>
<evidence type="ECO:0000313" key="2">
    <source>
        <dbReference type="Proteomes" id="UP001432322"/>
    </source>
</evidence>
<dbReference type="EMBL" id="BTSY01000001">
    <property type="protein sequence ID" value="GMT12445.1"/>
    <property type="molecule type" value="Genomic_DNA"/>
</dbReference>
<organism evidence="1 2">
    <name type="scientific">Pristionchus fissidentatus</name>
    <dbReference type="NCBI Taxonomy" id="1538716"/>
    <lineage>
        <taxon>Eukaryota</taxon>
        <taxon>Metazoa</taxon>
        <taxon>Ecdysozoa</taxon>
        <taxon>Nematoda</taxon>
        <taxon>Chromadorea</taxon>
        <taxon>Rhabditida</taxon>
        <taxon>Rhabditina</taxon>
        <taxon>Diplogasteromorpha</taxon>
        <taxon>Diplogasteroidea</taxon>
        <taxon>Neodiplogasteridae</taxon>
        <taxon>Pristionchus</taxon>
    </lineage>
</organism>
<name>A0AAV5V1U1_9BILA</name>
<dbReference type="AlphaFoldDB" id="A0AAV5V1U1"/>
<reference evidence="1" key="1">
    <citation type="submission" date="2023-10" db="EMBL/GenBank/DDBJ databases">
        <title>Genome assembly of Pristionchus species.</title>
        <authorList>
            <person name="Yoshida K."/>
            <person name="Sommer R.J."/>
        </authorList>
    </citation>
    <scope>NUCLEOTIDE SEQUENCE</scope>
    <source>
        <strain evidence="1">RS5133</strain>
    </source>
</reference>
<sequence length="136" mass="15650">SIRWTVPIHLTSIDGTYQTTIVMQNNVSDISLIHSRPLIIDPKRVVYYRVIYDRDTYRNIAKNNLSDTDKNYIESDLVTAAFYGYANVTAACEVILRRKNSAVVRQAQDSLWSLFELDNAKQDEAKKLLEKLSGHR</sequence>
<feature type="non-terminal residue" evidence="1">
    <location>
        <position position="1"/>
    </location>
</feature>
<gene>
    <name evidence="1" type="ORF">PFISCL1PPCAC_3742</name>
</gene>
<evidence type="ECO:0000313" key="1">
    <source>
        <dbReference type="EMBL" id="GMT12445.1"/>
    </source>
</evidence>
<protein>
    <submittedName>
        <fullName evidence="1">Uncharacterized protein</fullName>
    </submittedName>
</protein>
<feature type="non-terminal residue" evidence="1">
    <location>
        <position position="136"/>
    </location>
</feature>
<comment type="caution">
    <text evidence="1">The sequence shown here is derived from an EMBL/GenBank/DDBJ whole genome shotgun (WGS) entry which is preliminary data.</text>
</comment>
<keyword evidence="2" id="KW-1185">Reference proteome</keyword>